<dbReference type="OrthoDB" id="7215355at2759"/>
<evidence type="ECO:0000313" key="3">
    <source>
        <dbReference type="EMBL" id="CAB3261746.1"/>
    </source>
</evidence>
<organism evidence="2 5">
    <name type="scientific">Arctia plantaginis</name>
    <name type="common">Wood tiger moth</name>
    <name type="synonym">Phalaena plantaginis</name>
    <dbReference type="NCBI Taxonomy" id="874455"/>
    <lineage>
        <taxon>Eukaryota</taxon>
        <taxon>Metazoa</taxon>
        <taxon>Ecdysozoa</taxon>
        <taxon>Arthropoda</taxon>
        <taxon>Hexapoda</taxon>
        <taxon>Insecta</taxon>
        <taxon>Pterygota</taxon>
        <taxon>Neoptera</taxon>
        <taxon>Endopterygota</taxon>
        <taxon>Lepidoptera</taxon>
        <taxon>Glossata</taxon>
        <taxon>Ditrysia</taxon>
        <taxon>Noctuoidea</taxon>
        <taxon>Erebidae</taxon>
        <taxon>Arctiinae</taxon>
        <taxon>Arctia</taxon>
    </lineage>
</organism>
<evidence type="ECO:0000313" key="5">
    <source>
        <dbReference type="Proteomes" id="UP000494256"/>
    </source>
</evidence>
<reference evidence="4 5" key="1">
    <citation type="submission" date="2020-04" db="EMBL/GenBank/DDBJ databases">
        <authorList>
            <person name="Wallbank WR R."/>
            <person name="Pardo Diaz C."/>
            <person name="Kozak K."/>
            <person name="Martin S."/>
            <person name="Jiggins C."/>
            <person name="Moest M."/>
            <person name="Warren A I."/>
            <person name="Byers J.R.P. K."/>
            <person name="Montejo-Kovacevich G."/>
            <person name="Yen C E."/>
        </authorList>
    </citation>
    <scope>NUCLEOTIDE SEQUENCE [LARGE SCALE GENOMIC DNA]</scope>
</reference>
<proteinExistence type="predicted"/>
<sequence length="99" mass="11213">MSQTAVLICVCVGAATCAIIDFKDQVTTAKRQVEKVFYTFRKFPEDLVFSEVDFDDGNIQKRQVINGNGCPRNQAWLINRCVPCEVYLENRDPPCPPVK</sequence>
<dbReference type="AlphaFoldDB" id="A0A8S0Z650"/>
<gene>
    <name evidence="3" type="ORF">APLA_LOCUS18132</name>
    <name evidence="2" type="ORF">APLA_LOCUS2910</name>
</gene>
<dbReference type="EMBL" id="CADEBD010000276">
    <property type="protein sequence ID" value="CAB3227260.1"/>
    <property type="molecule type" value="Genomic_DNA"/>
</dbReference>
<dbReference type="Proteomes" id="UP000494106">
    <property type="component" value="Unassembled WGS sequence"/>
</dbReference>
<feature type="chain" id="PRO_5036272906" evidence="1">
    <location>
        <begin position="18"/>
        <end position="99"/>
    </location>
</feature>
<evidence type="ECO:0000313" key="4">
    <source>
        <dbReference type="Proteomes" id="UP000494106"/>
    </source>
</evidence>
<evidence type="ECO:0000256" key="1">
    <source>
        <dbReference type="SAM" id="SignalP"/>
    </source>
</evidence>
<protein>
    <submittedName>
        <fullName evidence="2">Uncharacterized protein</fullName>
    </submittedName>
</protein>
<evidence type="ECO:0000313" key="2">
    <source>
        <dbReference type="EMBL" id="CAB3227260.1"/>
    </source>
</evidence>
<dbReference type="EMBL" id="CADEBC010000858">
    <property type="protein sequence ID" value="CAB3261746.1"/>
    <property type="molecule type" value="Genomic_DNA"/>
</dbReference>
<feature type="signal peptide" evidence="1">
    <location>
        <begin position="1"/>
        <end position="17"/>
    </location>
</feature>
<keyword evidence="4" id="KW-1185">Reference proteome</keyword>
<comment type="caution">
    <text evidence="2">The sequence shown here is derived from an EMBL/GenBank/DDBJ whole genome shotgun (WGS) entry which is preliminary data.</text>
</comment>
<name>A0A8S0Z650_ARCPL</name>
<accession>A0A8S0Z650</accession>
<dbReference type="Proteomes" id="UP000494256">
    <property type="component" value="Unassembled WGS sequence"/>
</dbReference>
<keyword evidence="1" id="KW-0732">Signal</keyword>